<keyword evidence="2" id="KW-0547">Nucleotide-binding</keyword>
<keyword evidence="1" id="KW-0813">Transport</keyword>
<dbReference type="EMBL" id="MDEJ01000211">
    <property type="protein sequence ID" value="PPU86338.1"/>
    <property type="molecule type" value="Genomic_DNA"/>
</dbReference>
<dbReference type="Pfam" id="PF00005">
    <property type="entry name" value="ABC_tran"/>
    <property type="match status" value="1"/>
</dbReference>
<dbReference type="FunFam" id="3.40.50.300:FF:000032">
    <property type="entry name" value="Export ABC transporter ATP-binding protein"/>
    <property type="match status" value="1"/>
</dbReference>
<dbReference type="Gene3D" id="3.40.50.300">
    <property type="entry name" value="P-loop containing nucleotide triphosphate hydrolases"/>
    <property type="match status" value="1"/>
</dbReference>
<evidence type="ECO:0000256" key="2">
    <source>
        <dbReference type="ARBA" id="ARBA00022741"/>
    </source>
</evidence>
<evidence type="ECO:0000256" key="1">
    <source>
        <dbReference type="ARBA" id="ARBA00022448"/>
    </source>
</evidence>
<comment type="similarity">
    <text evidence="4">Belongs to the ABC transporter superfamily. Macrolide exporter (TC 3.A.1.122) family.</text>
</comment>
<dbReference type="PANTHER" id="PTHR24220:SF648">
    <property type="entry name" value="ABC TRANSPORTER ATP-BINDING PROTEIN YTRE"/>
    <property type="match status" value="1"/>
</dbReference>
<accession>A0A2S7E888</accession>
<dbReference type="GO" id="GO:0022857">
    <property type="term" value="F:transmembrane transporter activity"/>
    <property type="evidence" value="ECO:0007669"/>
    <property type="project" value="UniProtKB-ARBA"/>
</dbReference>
<dbReference type="InterPro" id="IPR015854">
    <property type="entry name" value="ABC_transpr_LolD-like"/>
</dbReference>
<feature type="domain" description="ABC transporter" evidence="5">
    <location>
        <begin position="6"/>
        <end position="236"/>
    </location>
</feature>
<reference evidence="7" key="1">
    <citation type="submission" date="2016-08" db="EMBL/GenBank/DDBJ databases">
        <authorList>
            <person name="Merda D."/>
            <person name="Briand M."/>
            <person name="Taghouti G."/>
            <person name="Carrere S."/>
            <person name="Gouzy J."/>
            <person name="Portier P."/>
            <person name="Jacques M.-A."/>
            <person name="Fischer-Le Saux M."/>
        </authorList>
    </citation>
    <scope>NUCLEOTIDE SEQUENCE [LARGE SCALE GENOMIC DNA]</scope>
    <source>
        <strain evidence="7">CFBP1817</strain>
    </source>
</reference>
<evidence type="ECO:0000256" key="3">
    <source>
        <dbReference type="ARBA" id="ARBA00022840"/>
    </source>
</evidence>
<organism evidence="6 7">
    <name type="scientific">Xanthomonas populi</name>
    <dbReference type="NCBI Taxonomy" id="53414"/>
    <lineage>
        <taxon>Bacteria</taxon>
        <taxon>Pseudomonadati</taxon>
        <taxon>Pseudomonadota</taxon>
        <taxon>Gammaproteobacteria</taxon>
        <taxon>Lysobacterales</taxon>
        <taxon>Lysobacteraceae</taxon>
        <taxon>Xanthomonas</taxon>
    </lineage>
</organism>
<gene>
    <name evidence="6" type="ORF">XpopCFBP1817_19395</name>
</gene>
<dbReference type="GO" id="GO:1902495">
    <property type="term" value="C:transmembrane transporter complex"/>
    <property type="evidence" value="ECO:0007669"/>
    <property type="project" value="UniProtKB-ARBA"/>
</dbReference>
<dbReference type="GO" id="GO:0016887">
    <property type="term" value="F:ATP hydrolysis activity"/>
    <property type="evidence" value="ECO:0007669"/>
    <property type="project" value="InterPro"/>
</dbReference>
<dbReference type="InterPro" id="IPR027417">
    <property type="entry name" value="P-loop_NTPase"/>
</dbReference>
<protein>
    <submittedName>
        <fullName evidence="6">ABC transporter ATP-binding protein</fullName>
    </submittedName>
</protein>
<dbReference type="InterPro" id="IPR003593">
    <property type="entry name" value="AAA+_ATPase"/>
</dbReference>
<dbReference type="GO" id="GO:0005886">
    <property type="term" value="C:plasma membrane"/>
    <property type="evidence" value="ECO:0007669"/>
    <property type="project" value="TreeGrafter"/>
</dbReference>
<dbReference type="SUPFAM" id="SSF52540">
    <property type="entry name" value="P-loop containing nucleoside triphosphate hydrolases"/>
    <property type="match status" value="1"/>
</dbReference>
<dbReference type="Proteomes" id="UP000239939">
    <property type="component" value="Unassembled WGS sequence"/>
</dbReference>
<name>A0A2S7E888_9XANT</name>
<keyword evidence="3 6" id="KW-0067">ATP-binding</keyword>
<dbReference type="InterPro" id="IPR003439">
    <property type="entry name" value="ABC_transporter-like_ATP-bd"/>
</dbReference>
<evidence type="ECO:0000256" key="4">
    <source>
        <dbReference type="ARBA" id="ARBA00038388"/>
    </source>
</evidence>
<sequence length="236" mass="25873">MPHEIIRLEKVSRVFFTEELETHALAEVDVAIHTGEFVSVTGPSGCGKSTLLSVLGLLDPPTSGRFLLEGEDVCALPASQLSKLRNRKIGFVFQSFNLIGDMSVLDNVLLPLTFRDDLGRQERTALAQSALQRVEMDHRMRHLPAQLSGGQQQRVAIARALAGSPGLILADEPTGNLDSKNGEMVMQLLHRLNDAGSTICMVTHDPEQAAQSHRQIHMLDGKVVDSEVSHEVQRRA</sequence>
<evidence type="ECO:0000259" key="5">
    <source>
        <dbReference type="PROSITE" id="PS50893"/>
    </source>
</evidence>
<dbReference type="GO" id="GO:0005524">
    <property type="term" value="F:ATP binding"/>
    <property type="evidence" value="ECO:0007669"/>
    <property type="project" value="UniProtKB-KW"/>
</dbReference>
<dbReference type="PANTHER" id="PTHR24220">
    <property type="entry name" value="IMPORT ATP-BINDING PROTEIN"/>
    <property type="match status" value="1"/>
</dbReference>
<proteinExistence type="inferred from homology"/>
<dbReference type="PROSITE" id="PS50893">
    <property type="entry name" value="ABC_TRANSPORTER_2"/>
    <property type="match status" value="1"/>
</dbReference>
<dbReference type="AlphaFoldDB" id="A0A2S7E888"/>
<dbReference type="OrthoDB" id="9778897at2"/>
<dbReference type="InterPro" id="IPR017911">
    <property type="entry name" value="MacB-like_ATP-bd"/>
</dbReference>
<dbReference type="InterPro" id="IPR017871">
    <property type="entry name" value="ABC_transporter-like_CS"/>
</dbReference>
<comment type="caution">
    <text evidence="6">The sequence shown here is derived from an EMBL/GenBank/DDBJ whole genome shotgun (WGS) entry which is preliminary data.</text>
</comment>
<evidence type="ECO:0000313" key="6">
    <source>
        <dbReference type="EMBL" id="PPU86338.1"/>
    </source>
</evidence>
<dbReference type="SMART" id="SM00382">
    <property type="entry name" value="AAA"/>
    <property type="match status" value="1"/>
</dbReference>
<evidence type="ECO:0000313" key="7">
    <source>
        <dbReference type="Proteomes" id="UP000239939"/>
    </source>
</evidence>
<keyword evidence="7" id="KW-1185">Reference proteome</keyword>
<dbReference type="PROSITE" id="PS00211">
    <property type="entry name" value="ABC_TRANSPORTER_1"/>
    <property type="match status" value="1"/>
</dbReference>
<dbReference type="CDD" id="cd03255">
    <property type="entry name" value="ABC_MJ0796_LolCDE_FtsE"/>
    <property type="match status" value="1"/>
</dbReference>